<evidence type="ECO:0000313" key="9">
    <source>
        <dbReference type="Proteomes" id="UP000239724"/>
    </source>
</evidence>
<feature type="transmembrane region" description="Helical" evidence="6">
    <location>
        <begin position="404"/>
        <end position="424"/>
    </location>
</feature>
<dbReference type="PANTHER" id="PTHR11662:SF399">
    <property type="entry name" value="FI19708P1-RELATED"/>
    <property type="match status" value="1"/>
</dbReference>
<dbReference type="GO" id="GO:0005886">
    <property type="term" value="C:plasma membrane"/>
    <property type="evidence" value="ECO:0007669"/>
    <property type="project" value="UniProtKB-SubCell"/>
</dbReference>
<evidence type="ECO:0000256" key="4">
    <source>
        <dbReference type="ARBA" id="ARBA00022989"/>
    </source>
</evidence>
<dbReference type="Proteomes" id="UP000239724">
    <property type="component" value="Unassembled WGS sequence"/>
</dbReference>
<dbReference type="Pfam" id="PF07690">
    <property type="entry name" value="MFS_1"/>
    <property type="match status" value="1"/>
</dbReference>
<feature type="transmembrane region" description="Helical" evidence="6">
    <location>
        <begin position="178"/>
        <end position="199"/>
    </location>
</feature>
<dbReference type="AlphaFoldDB" id="A0A2S6N9Q5"/>
<evidence type="ECO:0000313" key="8">
    <source>
        <dbReference type="EMBL" id="PPQ31352.1"/>
    </source>
</evidence>
<evidence type="ECO:0000256" key="2">
    <source>
        <dbReference type="ARBA" id="ARBA00022475"/>
    </source>
</evidence>
<feature type="transmembrane region" description="Helical" evidence="6">
    <location>
        <begin position="241"/>
        <end position="260"/>
    </location>
</feature>
<reference evidence="8 9" key="1">
    <citation type="journal article" date="2018" name="Arch. Microbiol.">
        <title>New insights into the metabolic potential of the phototrophic purple bacterium Rhodopila globiformis DSM 161(T) from its draft genome sequence and evidence for a vanadium-dependent nitrogenase.</title>
        <authorList>
            <person name="Imhoff J.F."/>
            <person name="Rahn T."/>
            <person name="Kunzel S."/>
            <person name="Neulinger S.C."/>
        </authorList>
    </citation>
    <scope>NUCLEOTIDE SEQUENCE [LARGE SCALE GENOMIC DNA]</scope>
    <source>
        <strain evidence="8 9">DSM 161</strain>
    </source>
</reference>
<gene>
    <name evidence="8" type="ORF">CCS01_17445</name>
</gene>
<dbReference type="InterPro" id="IPR020846">
    <property type="entry name" value="MFS_dom"/>
</dbReference>
<dbReference type="Gene3D" id="1.20.1250.20">
    <property type="entry name" value="MFS general substrate transporter like domains"/>
    <property type="match status" value="2"/>
</dbReference>
<evidence type="ECO:0000256" key="1">
    <source>
        <dbReference type="ARBA" id="ARBA00004651"/>
    </source>
</evidence>
<keyword evidence="5 6" id="KW-0472">Membrane</keyword>
<feature type="transmembrane region" description="Helical" evidence="6">
    <location>
        <begin position="339"/>
        <end position="363"/>
    </location>
</feature>
<name>A0A2S6N9Q5_RHOGL</name>
<dbReference type="PROSITE" id="PS50850">
    <property type="entry name" value="MFS"/>
    <property type="match status" value="1"/>
</dbReference>
<dbReference type="CDD" id="cd17319">
    <property type="entry name" value="MFS_ExuT_GudP_like"/>
    <property type="match status" value="1"/>
</dbReference>
<feature type="transmembrane region" description="Helical" evidence="6">
    <location>
        <begin position="312"/>
        <end position="333"/>
    </location>
</feature>
<dbReference type="PANTHER" id="PTHR11662">
    <property type="entry name" value="SOLUTE CARRIER FAMILY 17"/>
    <property type="match status" value="1"/>
</dbReference>
<sequence>MPREIVMTSVTRPARTQRIKSMQSTGLLLIFIISVVNYMDRGTLSVANPLIRDELGISVAEMGVLLSAFLWPYAFTLLFAGALVDHGKPRRVLTASLIVWSLAQAAAGFIASYGQFIVARAVLGAGEAPMFPTAARVVKDWYHEGDQALGVGIWNGAPSLGTAIAPALLTPIMLVAGWRWMFVLMGIVGFILAVVWYAVYRDLDPATLDETDRAYLYDGGTAPEEHPVQLSSWGRLFGFRATWGLILGFFGNVYIGWLFIAWLPGYLEIQRHMSIPKTGFVASVPFLFGLVGSIAGGYLADRLTRRGMTAIASRKMLTVIGLVVMSLATLVAAETASNFIAVASISVAVFFGFSSSGTSWSLANACAPPGYAASLGAIMDFGGFIGGALAPMVTGFVVQATGSFTPALLVAGAIGLASAGAYVIGITGEPIPKQALAGGLASAD</sequence>
<feature type="transmembrane region" description="Helical" evidence="6">
    <location>
        <begin position="92"/>
        <end position="113"/>
    </location>
</feature>
<dbReference type="SUPFAM" id="SSF103473">
    <property type="entry name" value="MFS general substrate transporter"/>
    <property type="match status" value="1"/>
</dbReference>
<protein>
    <recommendedName>
        <fullName evidence="7">Major facilitator superfamily (MFS) profile domain-containing protein</fullName>
    </recommendedName>
</protein>
<keyword evidence="2" id="KW-1003">Cell membrane</keyword>
<comment type="subcellular location">
    <subcellularLocation>
        <location evidence="1">Cell membrane</location>
        <topology evidence="1">Multi-pass membrane protein</topology>
    </subcellularLocation>
</comment>
<keyword evidence="3 6" id="KW-0812">Transmembrane</keyword>
<dbReference type="PIRSF" id="PIRSF002808">
    <property type="entry name" value="Hexose_phosphate_transp"/>
    <property type="match status" value="1"/>
</dbReference>
<dbReference type="GO" id="GO:0022857">
    <property type="term" value="F:transmembrane transporter activity"/>
    <property type="evidence" value="ECO:0007669"/>
    <property type="project" value="InterPro"/>
</dbReference>
<accession>A0A2S6N9Q5</accession>
<feature type="transmembrane region" description="Helical" evidence="6">
    <location>
        <begin position="21"/>
        <end position="39"/>
    </location>
</feature>
<feature type="transmembrane region" description="Helical" evidence="6">
    <location>
        <begin position="59"/>
        <end position="80"/>
    </location>
</feature>
<keyword evidence="9" id="KW-1185">Reference proteome</keyword>
<feature type="domain" description="Major facilitator superfamily (MFS) profile" evidence="7">
    <location>
        <begin position="26"/>
        <end position="430"/>
    </location>
</feature>
<organism evidence="8 9">
    <name type="scientific">Rhodopila globiformis</name>
    <name type="common">Rhodopseudomonas globiformis</name>
    <dbReference type="NCBI Taxonomy" id="1071"/>
    <lineage>
        <taxon>Bacteria</taxon>
        <taxon>Pseudomonadati</taxon>
        <taxon>Pseudomonadota</taxon>
        <taxon>Alphaproteobacteria</taxon>
        <taxon>Acetobacterales</taxon>
        <taxon>Acetobacteraceae</taxon>
        <taxon>Rhodopila</taxon>
    </lineage>
</organism>
<dbReference type="InterPro" id="IPR036259">
    <property type="entry name" value="MFS_trans_sf"/>
</dbReference>
<comment type="caution">
    <text evidence="8">The sequence shown here is derived from an EMBL/GenBank/DDBJ whole genome shotgun (WGS) entry which is preliminary data.</text>
</comment>
<keyword evidence="4 6" id="KW-1133">Transmembrane helix</keyword>
<proteinExistence type="predicted"/>
<dbReference type="InterPro" id="IPR011701">
    <property type="entry name" value="MFS"/>
</dbReference>
<dbReference type="InterPro" id="IPR000849">
    <property type="entry name" value="Sugar_P_transporter"/>
</dbReference>
<evidence type="ECO:0000259" key="7">
    <source>
        <dbReference type="PROSITE" id="PS50850"/>
    </source>
</evidence>
<dbReference type="InterPro" id="IPR050382">
    <property type="entry name" value="MFS_Na/Anion_cotransporter"/>
</dbReference>
<evidence type="ECO:0000256" key="6">
    <source>
        <dbReference type="SAM" id="Phobius"/>
    </source>
</evidence>
<feature type="transmembrane region" description="Helical" evidence="6">
    <location>
        <begin position="375"/>
        <end position="398"/>
    </location>
</feature>
<evidence type="ECO:0000256" key="3">
    <source>
        <dbReference type="ARBA" id="ARBA00022692"/>
    </source>
</evidence>
<dbReference type="EMBL" id="NHRY01000191">
    <property type="protein sequence ID" value="PPQ31352.1"/>
    <property type="molecule type" value="Genomic_DNA"/>
</dbReference>
<feature type="transmembrane region" description="Helical" evidence="6">
    <location>
        <begin position="280"/>
        <end position="300"/>
    </location>
</feature>
<evidence type="ECO:0000256" key="5">
    <source>
        <dbReference type="ARBA" id="ARBA00023136"/>
    </source>
</evidence>